<dbReference type="Proteomes" id="UP000825935">
    <property type="component" value="Chromosome 27"/>
</dbReference>
<feature type="region of interest" description="Disordered" evidence="1">
    <location>
        <begin position="1"/>
        <end position="63"/>
    </location>
</feature>
<sequence length="63" mass="7660">MPRKLRPTRQTRQSSMGSRRPAKLTNRGREWPRRQKTRLPELHKQHRKRPTVEGQRCRRTVSC</sequence>
<accession>A0A8T2RG71</accession>
<keyword evidence="3" id="KW-1185">Reference proteome</keyword>
<evidence type="ECO:0000256" key="1">
    <source>
        <dbReference type="SAM" id="MobiDB-lite"/>
    </source>
</evidence>
<name>A0A8T2RG71_CERRI</name>
<feature type="compositionally biased region" description="Basic and acidic residues" evidence="1">
    <location>
        <begin position="27"/>
        <end position="43"/>
    </location>
</feature>
<comment type="caution">
    <text evidence="2">The sequence shown here is derived from an EMBL/GenBank/DDBJ whole genome shotgun (WGS) entry which is preliminary data.</text>
</comment>
<organism evidence="2 3">
    <name type="scientific">Ceratopteris richardii</name>
    <name type="common">Triangle waterfern</name>
    <dbReference type="NCBI Taxonomy" id="49495"/>
    <lineage>
        <taxon>Eukaryota</taxon>
        <taxon>Viridiplantae</taxon>
        <taxon>Streptophyta</taxon>
        <taxon>Embryophyta</taxon>
        <taxon>Tracheophyta</taxon>
        <taxon>Polypodiopsida</taxon>
        <taxon>Polypodiidae</taxon>
        <taxon>Polypodiales</taxon>
        <taxon>Pteridineae</taxon>
        <taxon>Pteridaceae</taxon>
        <taxon>Parkerioideae</taxon>
        <taxon>Ceratopteris</taxon>
    </lineage>
</organism>
<reference evidence="2 3" key="1">
    <citation type="submission" date="2021-08" db="EMBL/GenBank/DDBJ databases">
        <title>WGS assembly of Ceratopteris richardii.</title>
        <authorList>
            <person name="Marchant D.B."/>
            <person name="Chen G."/>
            <person name="Jenkins J."/>
            <person name="Shu S."/>
            <person name="Leebens-Mack J."/>
            <person name="Grimwood J."/>
            <person name="Schmutz J."/>
            <person name="Soltis P."/>
            <person name="Soltis D."/>
            <person name="Chen Z.-H."/>
        </authorList>
    </citation>
    <scope>NUCLEOTIDE SEQUENCE [LARGE SCALE GENOMIC DNA]</scope>
    <source>
        <strain evidence="2">Whitten #5841</strain>
        <tissue evidence="2">Leaf</tissue>
    </source>
</reference>
<protein>
    <submittedName>
        <fullName evidence="2">Uncharacterized protein</fullName>
    </submittedName>
</protein>
<proteinExistence type="predicted"/>
<gene>
    <name evidence="2" type="ORF">KP509_27G046000</name>
</gene>
<dbReference type="AlphaFoldDB" id="A0A8T2RG71"/>
<evidence type="ECO:0000313" key="2">
    <source>
        <dbReference type="EMBL" id="KAH7295416.1"/>
    </source>
</evidence>
<dbReference type="EMBL" id="CM035432">
    <property type="protein sequence ID" value="KAH7295416.1"/>
    <property type="molecule type" value="Genomic_DNA"/>
</dbReference>
<evidence type="ECO:0000313" key="3">
    <source>
        <dbReference type="Proteomes" id="UP000825935"/>
    </source>
</evidence>